<dbReference type="PANTHER" id="PTHR12019:SF21">
    <property type="entry name" value="THYMOPOIETIN A"/>
    <property type="match status" value="1"/>
</dbReference>
<evidence type="ECO:0000259" key="9">
    <source>
        <dbReference type="PROSITE" id="PS50955"/>
    </source>
</evidence>
<evidence type="ECO:0000256" key="7">
    <source>
        <dbReference type="SAM" id="Phobius"/>
    </source>
</evidence>
<dbReference type="CDD" id="cd12940">
    <property type="entry name" value="LEM_LAP2_LEMD1"/>
    <property type="match status" value="1"/>
</dbReference>
<keyword evidence="10" id="KW-1185">Reference proteome</keyword>
<organism evidence="10 11">
    <name type="scientific">Clupea harengus</name>
    <name type="common">Atlantic herring</name>
    <dbReference type="NCBI Taxonomy" id="7950"/>
    <lineage>
        <taxon>Eukaryota</taxon>
        <taxon>Metazoa</taxon>
        <taxon>Chordata</taxon>
        <taxon>Craniata</taxon>
        <taxon>Vertebrata</taxon>
        <taxon>Euteleostomi</taxon>
        <taxon>Actinopterygii</taxon>
        <taxon>Neopterygii</taxon>
        <taxon>Teleostei</taxon>
        <taxon>Clupei</taxon>
        <taxon>Clupeiformes</taxon>
        <taxon>Clupeoidei</taxon>
        <taxon>Clupeidae</taxon>
        <taxon>Clupea</taxon>
    </lineage>
</organism>
<dbReference type="GO" id="GO:0005635">
    <property type="term" value="C:nuclear envelope"/>
    <property type="evidence" value="ECO:0007669"/>
    <property type="project" value="UniProtKB-ARBA"/>
</dbReference>
<dbReference type="SMART" id="SM00540">
    <property type="entry name" value="LEM"/>
    <property type="match status" value="1"/>
</dbReference>
<gene>
    <name evidence="11" type="primary">tmpoa</name>
</gene>
<feature type="region of interest" description="Disordered" evidence="6">
    <location>
        <begin position="47"/>
        <end position="97"/>
    </location>
</feature>
<keyword evidence="3" id="KW-0597">Phosphoprotein</keyword>
<evidence type="ECO:0000256" key="1">
    <source>
        <dbReference type="ARBA" id="ARBA00007744"/>
    </source>
</evidence>
<keyword evidence="2" id="KW-0488">Methylation</keyword>
<evidence type="ECO:0000259" key="8">
    <source>
        <dbReference type="PROSITE" id="PS50954"/>
    </source>
</evidence>
<dbReference type="SUPFAM" id="SSF63451">
    <property type="entry name" value="LEM domain"/>
    <property type="match status" value="2"/>
</dbReference>
<dbReference type="Gene3D" id="1.10.720.40">
    <property type="match status" value="2"/>
</dbReference>
<evidence type="ECO:0000256" key="2">
    <source>
        <dbReference type="ARBA" id="ARBA00022481"/>
    </source>
</evidence>
<sequence>MSEFLEDPSVLTKDKLKSALQANNVSLPNGEQKKDVYVQLYLKNLTAQNKKKSAPPEAFSSDEELPAPVVSNRSRSGRKATRKTDKPLPTEVDVMELSDEDLREQLQKYGVGIGPIVASTRKLYERKLQKLLDEGPPEALAPPAAPPETDGSQNGNAESDHYSDKEEETAVPEPEPEPEPAPAPVVERPLRSRGKIPVTTRTRSSQHNRHVELLEEELQLMDEEEEEEPVLNIKRRYRRASSMLEQAMISSDDIDVPDNSPSQVGTRDPKFLSEPMGRTSKAPPVESYTMDSTKPRKPAQNGAFQQVKDPQTFQPSAWNENIHQDSLSSSWQKEKAIPPDPNPSGLAIKPSKPPFFAVAIEGSQHSSASSFTSSVTNVGSGPPDSSSPLFTRQGSASVQPKQRKPVSQTIEQAYKESTEVDKGDGRQQKITPFLSPVTPVRGQRDSPSQTWVEKVSAVEHTPKADAKDVLKEMFPNDVNTPTGISATCRRPIRGAAARSGVSTDTWLDDTRLRLTELRETSFSSTSSSNYVESRPSTRLLLSPVPSAFSAPRHASAPTVRAPIGGQSRRQRWMPVWVQVLVFGVLAGFLFLVYQAMETNESNPFGFLTQQTEDAPEGQTSK</sequence>
<dbReference type="CDD" id="cd12935">
    <property type="entry name" value="LEM_like"/>
    <property type="match status" value="1"/>
</dbReference>
<dbReference type="CTD" id="352907"/>
<dbReference type="InterPro" id="IPR013146">
    <property type="entry name" value="LEM-like_dom"/>
</dbReference>
<evidence type="ECO:0000256" key="6">
    <source>
        <dbReference type="SAM" id="MobiDB-lite"/>
    </source>
</evidence>
<keyword evidence="7" id="KW-1133">Transmembrane helix</keyword>
<dbReference type="AlphaFoldDB" id="A0A6P8GLG7"/>
<keyword evidence="7" id="KW-0472">Membrane</keyword>
<keyword evidence="4" id="KW-0007">Acetylation</keyword>
<feature type="compositionally biased region" description="Acidic residues" evidence="6">
    <location>
        <begin position="165"/>
        <end position="178"/>
    </location>
</feature>
<feature type="region of interest" description="Disordered" evidence="6">
    <location>
        <begin position="366"/>
        <end position="407"/>
    </location>
</feature>
<dbReference type="SMART" id="SM01261">
    <property type="entry name" value="Thymopoietin"/>
    <property type="match status" value="1"/>
</dbReference>
<dbReference type="Proteomes" id="UP000515152">
    <property type="component" value="Chromosome 16"/>
</dbReference>
<dbReference type="FunFam" id="1.10.720.40:FF:000001">
    <property type="entry name" value="LEM domain containing 2, isoform CRA_a"/>
    <property type="match status" value="2"/>
</dbReference>
<dbReference type="OrthoDB" id="10072362at2759"/>
<protein>
    <submittedName>
        <fullName evidence="11">Thymopoietin a isoform X1</fullName>
    </submittedName>
</protein>
<dbReference type="GeneID" id="105897592"/>
<comment type="similarity">
    <text evidence="1">Belongs to the LEM family.</text>
</comment>
<dbReference type="PROSITE" id="PS50954">
    <property type="entry name" value="LEM"/>
    <property type="match status" value="1"/>
</dbReference>
<evidence type="ECO:0000313" key="10">
    <source>
        <dbReference type="Proteomes" id="UP000515152"/>
    </source>
</evidence>
<dbReference type="InterPro" id="IPR051656">
    <property type="entry name" value="LEM_domain"/>
</dbReference>
<feature type="domain" description="LEM" evidence="8">
    <location>
        <begin position="91"/>
        <end position="135"/>
    </location>
</feature>
<dbReference type="GO" id="GO:0003677">
    <property type="term" value="F:DNA binding"/>
    <property type="evidence" value="ECO:0007669"/>
    <property type="project" value="UniProtKB-KW"/>
</dbReference>
<name>A0A6P8GLG7_CLUHA</name>
<feature type="region of interest" description="Disordered" evidence="6">
    <location>
        <begin position="128"/>
        <end position="210"/>
    </location>
</feature>
<dbReference type="InterPro" id="IPR003887">
    <property type="entry name" value="LEM_dom"/>
</dbReference>
<dbReference type="InterPro" id="IPR011015">
    <property type="entry name" value="LEM/LEM-like_dom_sf"/>
</dbReference>
<feature type="transmembrane region" description="Helical" evidence="7">
    <location>
        <begin position="575"/>
        <end position="596"/>
    </location>
</feature>
<dbReference type="Pfam" id="PF03020">
    <property type="entry name" value="LEM"/>
    <property type="match status" value="1"/>
</dbReference>
<proteinExistence type="inferred from homology"/>
<dbReference type="PANTHER" id="PTHR12019">
    <property type="entry name" value="LAMINA-ASSOCIATED POLYPEPTIDE THYMOPOIETIN"/>
    <property type="match status" value="1"/>
</dbReference>
<feature type="compositionally biased region" description="Polar residues" evidence="6">
    <location>
        <begin position="375"/>
        <end position="407"/>
    </location>
</feature>
<evidence type="ECO:0000313" key="11">
    <source>
        <dbReference type="RefSeq" id="XP_031438436.1"/>
    </source>
</evidence>
<feature type="region of interest" description="Disordered" evidence="6">
    <location>
        <begin position="249"/>
        <end position="351"/>
    </location>
</feature>
<feature type="domain" description="LEM-like" evidence="9">
    <location>
        <begin position="5"/>
        <end position="48"/>
    </location>
</feature>
<dbReference type="Pfam" id="PF08198">
    <property type="entry name" value="Thymopoietin"/>
    <property type="match status" value="1"/>
</dbReference>
<evidence type="ECO:0000256" key="3">
    <source>
        <dbReference type="ARBA" id="ARBA00022553"/>
    </source>
</evidence>
<keyword evidence="7" id="KW-0812">Transmembrane</keyword>
<accession>A0A6P8GLG7</accession>
<keyword evidence="5" id="KW-0238">DNA-binding</keyword>
<dbReference type="RefSeq" id="XP_031438436.1">
    <property type="nucleotide sequence ID" value="XM_031582576.2"/>
</dbReference>
<evidence type="ECO:0000256" key="5">
    <source>
        <dbReference type="ARBA" id="ARBA00023125"/>
    </source>
</evidence>
<evidence type="ECO:0000256" key="4">
    <source>
        <dbReference type="ARBA" id="ARBA00022990"/>
    </source>
</evidence>
<dbReference type="PROSITE" id="PS50955">
    <property type="entry name" value="LEM_LIKE"/>
    <property type="match status" value="1"/>
</dbReference>
<feature type="compositionally biased region" description="Polar residues" evidence="6">
    <location>
        <begin position="302"/>
        <end position="331"/>
    </location>
</feature>
<reference evidence="11" key="1">
    <citation type="submission" date="2025-08" db="UniProtKB">
        <authorList>
            <consortium name="RefSeq"/>
        </authorList>
    </citation>
    <scope>IDENTIFICATION</scope>
</reference>